<reference evidence="2" key="1">
    <citation type="journal article" date="2020" name="Stud. Mycol.">
        <title>101 Dothideomycetes genomes: a test case for predicting lifestyles and emergence of pathogens.</title>
        <authorList>
            <person name="Haridas S."/>
            <person name="Albert R."/>
            <person name="Binder M."/>
            <person name="Bloem J."/>
            <person name="Labutti K."/>
            <person name="Salamov A."/>
            <person name="Andreopoulos B."/>
            <person name="Baker S."/>
            <person name="Barry K."/>
            <person name="Bills G."/>
            <person name="Bluhm B."/>
            <person name="Cannon C."/>
            <person name="Castanera R."/>
            <person name="Culley D."/>
            <person name="Daum C."/>
            <person name="Ezra D."/>
            <person name="Gonzalez J."/>
            <person name="Henrissat B."/>
            <person name="Kuo A."/>
            <person name="Liang C."/>
            <person name="Lipzen A."/>
            <person name="Lutzoni F."/>
            <person name="Magnuson J."/>
            <person name="Mondo S."/>
            <person name="Nolan M."/>
            <person name="Ohm R."/>
            <person name="Pangilinan J."/>
            <person name="Park H.-J."/>
            <person name="Ramirez L."/>
            <person name="Alfaro M."/>
            <person name="Sun H."/>
            <person name="Tritt A."/>
            <person name="Yoshinaga Y."/>
            <person name="Zwiers L.-H."/>
            <person name="Turgeon B."/>
            <person name="Goodwin S."/>
            <person name="Spatafora J."/>
            <person name="Crous P."/>
            <person name="Grigoriev I."/>
        </authorList>
    </citation>
    <scope>NUCLEOTIDE SEQUENCE</scope>
    <source>
        <strain evidence="2">CBS 690.94</strain>
    </source>
</reference>
<evidence type="ECO:0000313" key="3">
    <source>
        <dbReference type="Proteomes" id="UP000799764"/>
    </source>
</evidence>
<name>A0A9P4PRE7_9PLEO</name>
<gene>
    <name evidence="2" type="ORF">P171DRAFT_428045</name>
</gene>
<dbReference type="PANTHER" id="PTHR47534:SF3">
    <property type="entry name" value="ALCOHOL DEHYDROGENASE-LIKE C-TERMINAL DOMAIN-CONTAINING PROTEIN"/>
    <property type="match status" value="1"/>
</dbReference>
<organism evidence="2 3">
    <name type="scientific">Karstenula rhodostoma CBS 690.94</name>
    <dbReference type="NCBI Taxonomy" id="1392251"/>
    <lineage>
        <taxon>Eukaryota</taxon>
        <taxon>Fungi</taxon>
        <taxon>Dikarya</taxon>
        <taxon>Ascomycota</taxon>
        <taxon>Pezizomycotina</taxon>
        <taxon>Dothideomycetes</taxon>
        <taxon>Pleosporomycetidae</taxon>
        <taxon>Pleosporales</taxon>
        <taxon>Massarineae</taxon>
        <taxon>Didymosphaeriaceae</taxon>
        <taxon>Karstenula</taxon>
    </lineage>
</organism>
<dbReference type="GO" id="GO:0016491">
    <property type="term" value="F:oxidoreductase activity"/>
    <property type="evidence" value="ECO:0007669"/>
    <property type="project" value="UniProtKB-KW"/>
</dbReference>
<dbReference type="OrthoDB" id="2898509at2759"/>
<keyword evidence="1" id="KW-0560">Oxidoreductase</keyword>
<dbReference type="AlphaFoldDB" id="A0A9P4PRE7"/>
<sequence>MVAYKDIQASNALINDANAPRVAVFVGGTSGIGKLTLRALVATGTSLRIYLVGRPSSEERNRTFIQELQTLNPNAEVIWVEAEVSLLAEGKKVCEIIKSKESRLDLLFLTTGYSPFGVRQETSEGLEISQVLSYYTRALVVSHLLPLLKKAESPRVVSVLGGGMERTSSINVDDIDLKKPGSFGITTAQPHYVTLNTVFLDKVASEHPDVTFVHSWPGMVNTGNVWRGLHASQSILYWAIWGLLEPLIRLISFTDDEAGQRNLFLCTSAAFGGRGVPWTGEAGTSTLGTQDGGLFLANYKCESTPNAKVIPVLRNKATAKVWEHTHEVLRPYM</sequence>
<dbReference type="Gene3D" id="3.40.50.720">
    <property type="entry name" value="NAD(P)-binding Rossmann-like Domain"/>
    <property type="match status" value="1"/>
</dbReference>
<dbReference type="EMBL" id="MU001494">
    <property type="protein sequence ID" value="KAF2449919.1"/>
    <property type="molecule type" value="Genomic_DNA"/>
</dbReference>
<dbReference type="Proteomes" id="UP000799764">
    <property type="component" value="Unassembled WGS sequence"/>
</dbReference>
<evidence type="ECO:0000313" key="2">
    <source>
        <dbReference type="EMBL" id="KAF2449919.1"/>
    </source>
</evidence>
<dbReference type="Pfam" id="PF00106">
    <property type="entry name" value="adh_short"/>
    <property type="match status" value="1"/>
</dbReference>
<dbReference type="InterPro" id="IPR052228">
    <property type="entry name" value="Sec_Metab_Biosynth_Oxidored"/>
</dbReference>
<keyword evidence="3" id="KW-1185">Reference proteome</keyword>
<dbReference type="PANTHER" id="PTHR47534">
    <property type="entry name" value="YALI0E05731P"/>
    <property type="match status" value="1"/>
</dbReference>
<dbReference type="SUPFAM" id="SSF51735">
    <property type="entry name" value="NAD(P)-binding Rossmann-fold domains"/>
    <property type="match status" value="1"/>
</dbReference>
<comment type="caution">
    <text evidence="2">The sequence shown here is derived from an EMBL/GenBank/DDBJ whole genome shotgun (WGS) entry which is preliminary data.</text>
</comment>
<dbReference type="InterPro" id="IPR002347">
    <property type="entry name" value="SDR_fam"/>
</dbReference>
<proteinExistence type="predicted"/>
<protein>
    <recommendedName>
        <fullName evidence="4">NAD(P)-binding protein</fullName>
    </recommendedName>
</protein>
<accession>A0A9P4PRE7</accession>
<dbReference type="InterPro" id="IPR036291">
    <property type="entry name" value="NAD(P)-bd_dom_sf"/>
</dbReference>
<evidence type="ECO:0008006" key="4">
    <source>
        <dbReference type="Google" id="ProtNLM"/>
    </source>
</evidence>
<evidence type="ECO:0000256" key="1">
    <source>
        <dbReference type="ARBA" id="ARBA00023002"/>
    </source>
</evidence>